<dbReference type="SMART" id="SM00729">
    <property type="entry name" value="Elp3"/>
    <property type="match status" value="1"/>
</dbReference>
<dbReference type="AlphaFoldDB" id="A0A286TYI7"/>
<keyword evidence="5" id="KW-0411">Iron-sulfur</keyword>
<comment type="cofactor">
    <cofactor evidence="1">
        <name>[4Fe-4S] cluster</name>
        <dbReference type="ChEBI" id="CHEBI:49883"/>
    </cofactor>
</comment>
<dbReference type="GO" id="GO:0051536">
    <property type="term" value="F:iron-sulfur cluster binding"/>
    <property type="evidence" value="ECO:0007669"/>
    <property type="project" value="UniProtKB-KW"/>
</dbReference>
<evidence type="ECO:0000256" key="5">
    <source>
        <dbReference type="ARBA" id="ARBA00023014"/>
    </source>
</evidence>
<dbReference type="SFLD" id="SFLDS00029">
    <property type="entry name" value="Radical_SAM"/>
    <property type="match status" value="1"/>
</dbReference>
<sequence>MNNNTKTKFIVELIKPSHYDDDGYVIQWRKSWIPSNTLACINALTQDASTRNALGNDVEFIINAYDEMNIVIPVDDIIRRFKNGSGNGVVFFVGVQSNQFPRAMDIAREFRKESIQVAIGGFHTSGCLAMLPQLPDELKDATEAGITLFAGEAEEGRLIDVFKDAYQRKMKPIYNYLGDLPGLESQPMPIMPTSVAERFVSKIGSFDAGRGCSFLCSFCTVINVQGRKSRYRNPDDVEEMIRSNISNGINDFFLTDDNFARNKNWEAIFDKLIDLRENQGFKHVKFTMQIDSLAHKIKNFVSKAARAGCRRVFIGLESINPENLEAVNKRQNKITEYRKMFQAWRNARVVTVAGYILGFPADTPEKIEQDIKTIQEELPVDLLEFFCLTPLPGSEDHKNNYLKGVWMDPDLNKYDLEHITMSHPRMSKEEWEQIYQKAWDLYYSPEHIKTLIRRAAAGGPNPSRVMLHIHQFHGTIKYQNVHPLQGGFLRRKVRSQRRPGMPKENLLIFLPCRVWETVSALIPFGLYYFKLRSIRKKIKREPGRRSYMDKALMPVKETKGSPLENESVKLEIK</sequence>
<evidence type="ECO:0000256" key="4">
    <source>
        <dbReference type="ARBA" id="ARBA00023004"/>
    </source>
</evidence>
<dbReference type="EMBL" id="BAOS01000016">
    <property type="protein sequence ID" value="GAX60940.1"/>
    <property type="molecule type" value="Genomic_DNA"/>
</dbReference>
<dbReference type="InterPro" id="IPR023404">
    <property type="entry name" value="rSAM_horseshoe"/>
</dbReference>
<evidence type="ECO:0000256" key="2">
    <source>
        <dbReference type="ARBA" id="ARBA00022691"/>
    </source>
</evidence>
<evidence type="ECO:0000256" key="1">
    <source>
        <dbReference type="ARBA" id="ARBA00001966"/>
    </source>
</evidence>
<gene>
    <name evidence="8" type="ORF">SCALIN_C16_0014</name>
</gene>
<keyword evidence="6" id="KW-1133">Transmembrane helix</keyword>
<evidence type="ECO:0000259" key="7">
    <source>
        <dbReference type="PROSITE" id="PS51918"/>
    </source>
</evidence>
<dbReference type="Proteomes" id="UP000218542">
    <property type="component" value="Unassembled WGS sequence"/>
</dbReference>
<keyword evidence="6" id="KW-0812">Transmembrane</keyword>
<dbReference type="GO" id="GO:0003824">
    <property type="term" value="F:catalytic activity"/>
    <property type="evidence" value="ECO:0007669"/>
    <property type="project" value="InterPro"/>
</dbReference>
<name>A0A286TYI7_9BACT</name>
<dbReference type="PANTHER" id="PTHR43409:SF7">
    <property type="entry name" value="BLL1977 PROTEIN"/>
    <property type="match status" value="1"/>
</dbReference>
<keyword evidence="2" id="KW-0949">S-adenosyl-L-methionine</keyword>
<keyword evidence="6" id="KW-0472">Membrane</keyword>
<keyword evidence="9" id="KW-1185">Reference proteome</keyword>
<evidence type="ECO:0000313" key="9">
    <source>
        <dbReference type="Proteomes" id="UP000218542"/>
    </source>
</evidence>
<dbReference type="SFLD" id="SFLDG01082">
    <property type="entry name" value="B12-binding_domain_containing"/>
    <property type="match status" value="1"/>
</dbReference>
<dbReference type="GO" id="GO:0005829">
    <property type="term" value="C:cytosol"/>
    <property type="evidence" value="ECO:0007669"/>
    <property type="project" value="TreeGrafter"/>
</dbReference>
<feature type="domain" description="Radical SAM core" evidence="7">
    <location>
        <begin position="198"/>
        <end position="429"/>
    </location>
</feature>
<dbReference type="Pfam" id="PF04055">
    <property type="entry name" value="Radical_SAM"/>
    <property type="match status" value="1"/>
</dbReference>
<dbReference type="CDD" id="cd01335">
    <property type="entry name" value="Radical_SAM"/>
    <property type="match status" value="1"/>
</dbReference>
<keyword evidence="4" id="KW-0408">Iron</keyword>
<comment type="caution">
    <text evidence="8">The sequence shown here is derived from an EMBL/GenBank/DDBJ whole genome shotgun (WGS) entry which is preliminary data.</text>
</comment>
<dbReference type="GO" id="GO:0046872">
    <property type="term" value="F:metal ion binding"/>
    <property type="evidence" value="ECO:0007669"/>
    <property type="project" value="UniProtKB-KW"/>
</dbReference>
<dbReference type="SUPFAM" id="SSF102114">
    <property type="entry name" value="Radical SAM enzymes"/>
    <property type="match status" value="1"/>
</dbReference>
<dbReference type="PANTHER" id="PTHR43409">
    <property type="entry name" value="ANAEROBIC MAGNESIUM-PROTOPORPHYRIN IX MONOMETHYL ESTER CYCLASE-RELATED"/>
    <property type="match status" value="1"/>
</dbReference>
<keyword evidence="3" id="KW-0479">Metal-binding</keyword>
<dbReference type="PROSITE" id="PS51918">
    <property type="entry name" value="RADICAL_SAM"/>
    <property type="match status" value="1"/>
</dbReference>
<dbReference type="OrthoDB" id="9801424at2"/>
<dbReference type="InterPro" id="IPR007197">
    <property type="entry name" value="rSAM"/>
</dbReference>
<dbReference type="InterPro" id="IPR006638">
    <property type="entry name" value="Elp3/MiaA/NifB-like_rSAM"/>
</dbReference>
<evidence type="ECO:0000256" key="3">
    <source>
        <dbReference type="ARBA" id="ARBA00022723"/>
    </source>
</evidence>
<protein>
    <submittedName>
        <fullName evidence="8">Fe-S oxidoreductase</fullName>
    </submittedName>
</protein>
<dbReference type="RefSeq" id="WP_096894336.1">
    <property type="nucleotide sequence ID" value="NZ_BAOS01000016.1"/>
</dbReference>
<proteinExistence type="predicted"/>
<accession>A0A286TYI7</accession>
<reference evidence="9" key="1">
    <citation type="journal article" date="2017" name="Environ. Microbiol. Rep.">
        <title>Genetic Diversity of Marine Anaerobic Ammonium-Oxidizing Bacteria as Revealed by Genomic and Proteomic Analyses of 'Candidatus Scalindua japonica'.</title>
        <authorList>
            <person name="Oshiki M."/>
            <person name="Mizuto K."/>
            <person name="Kimura Z."/>
            <person name="Kindaichi T."/>
            <person name="Satoh H."/>
            <person name="Okabe S."/>
        </authorList>
    </citation>
    <scope>NUCLEOTIDE SEQUENCE [LARGE SCALE GENOMIC DNA]</scope>
    <source>
        <strain evidence="9">husup-a2</strain>
    </source>
</reference>
<dbReference type="Gene3D" id="3.80.30.20">
    <property type="entry name" value="tm_1862 like domain"/>
    <property type="match status" value="1"/>
</dbReference>
<organism evidence="8 9">
    <name type="scientific">Candidatus Scalindua japonica</name>
    <dbReference type="NCBI Taxonomy" id="1284222"/>
    <lineage>
        <taxon>Bacteria</taxon>
        <taxon>Pseudomonadati</taxon>
        <taxon>Planctomycetota</taxon>
        <taxon>Candidatus Brocadiia</taxon>
        <taxon>Candidatus Brocadiales</taxon>
        <taxon>Candidatus Scalinduaceae</taxon>
        <taxon>Candidatus Scalindua</taxon>
    </lineage>
</organism>
<feature type="transmembrane region" description="Helical" evidence="6">
    <location>
        <begin position="506"/>
        <end position="529"/>
    </location>
</feature>
<evidence type="ECO:0000256" key="6">
    <source>
        <dbReference type="SAM" id="Phobius"/>
    </source>
</evidence>
<dbReference type="InterPro" id="IPR058240">
    <property type="entry name" value="rSAM_sf"/>
</dbReference>
<evidence type="ECO:0000313" key="8">
    <source>
        <dbReference type="EMBL" id="GAX60940.1"/>
    </source>
</evidence>
<dbReference type="InterPro" id="IPR051198">
    <property type="entry name" value="BchE-like"/>
</dbReference>